<proteinExistence type="predicted"/>
<name>A0AAD6XFU6_9AGAR</name>
<gene>
    <name evidence="2" type="ORF">C8F04DRAFT_1072970</name>
</gene>
<dbReference type="AlphaFoldDB" id="A0AAD6XFU6"/>
<keyword evidence="1" id="KW-0812">Transmembrane</keyword>
<evidence type="ECO:0000256" key="1">
    <source>
        <dbReference type="SAM" id="Phobius"/>
    </source>
</evidence>
<accession>A0AAD6XFU6</accession>
<keyword evidence="1" id="KW-1133">Transmembrane helix</keyword>
<evidence type="ECO:0000313" key="2">
    <source>
        <dbReference type="EMBL" id="KAJ7043689.1"/>
    </source>
</evidence>
<keyword evidence="1" id="KW-0472">Membrane</keyword>
<feature type="transmembrane region" description="Helical" evidence="1">
    <location>
        <begin position="248"/>
        <end position="266"/>
    </location>
</feature>
<dbReference type="EMBL" id="JARJCM010000009">
    <property type="protein sequence ID" value="KAJ7043689.1"/>
    <property type="molecule type" value="Genomic_DNA"/>
</dbReference>
<dbReference type="Proteomes" id="UP001218188">
    <property type="component" value="Unassembled WGS sequence"/>
</dbReference>
<reference evidence="2" key="1">
    <citation type="submission" date="2023-03" db="EMBL/GenBank/DDBJ databases">
        <title>Massive genome expansion in bonnet fungi (Mycena s.s.) driven by repeated elements and novel gene families across ecological guilds.</title>
        <authorList>
            <consortium name="Lawrence Berkeley National Laboratory"/>
            <person name="Harder C.B."/>
            <person name="Miyauchi S."/>
            <person name="Viragh M."/>
            <person name="Kuo A."/>
            <person name="Thoen E."/>
            <person name="Andreopoulos B."/>
            <person name="Lu D."/>
            <person name="Skrede I."/>
            <person name="Drula E."/>
            <person name="Henrissat B."/>
            <person name="Morin E."/>
            <person name="Kohler A."/>
            <person name="Barry K."/>
            <person name="LaButti K."/>
            <person name="Morin E."/>
            <person name="Salamov A."/>
            <person name="Lipzen A."/>
            <person name="Mereny Z."/>
            <person name="Hegedus B."/>
            <person name="Baldrian P."/>
            <person name="Stursova M."/>
            <person name="Weitz H."/>
            <person name="Taylor A."/>
            <person name="Grigoriev I.V."/>
            <person name="Nagy L.G."/>
            <person name="Martin F."/>
            <person name="Kauserud H."/>
        </authorList>
    </citation>
    <scope>NUCLEOTIDE SEQUENCE</scope>
    <source>
        <strain evidence="2">CBHHK200</strain>
    </source>
</reference>
<evidence type="ECO:0000313" key="3">
    <source>
        <dbReference type="Proteomes" id="UP001218188"/>
    </source>
</evidence>
<feature type="transmembrane region" description="Helical" evidence="1">
    <location>
        <begin position="95"/>
        <end position="113"/>
    </location>
</feature>
<feature type="transmembrane region" description="Helical" evidence="1">
    <location>
        <begin position="20"/>
        <end position="40"/>
    </location>
</feature>
<feature type="transmembrane region" description="Helical" evidence="1">
    <location>
        <begin position="215"/>
        <end position="236"/>
    </location>
</feature>
<organism evidence="2 3">
    <name type="scientific">Mycena alexandri</name>
    <dbReference type="NCBI Taxonomy" id="1745969"/>
    <lineage>
        <taxon>Eukaryota</taxon>
        <taxon>Fungi</taxon>
        <taxon>Dikarya</taxon>
        <taxon>Basidiomycota</taxon>
        <taxon>Agaricomycotina</taxon>
        <taxon>Agaricomycetes</taxon>
        <taxon>Agaricomycetidae</taxon>
        <taxon>Agaricales</taxon>
        <taxon>Marasmiineae</taxon>
        <taxon>Mycenaceae</taxon>
        <taxon>Mycena</taxon>
    </lineage>
</organism>
<feature type="transmembrane region" description="Helical" evidence="1">
    <location>
        <begin position="169"/>
        <end position="194"/>
    </location>
</feature>
<feature type="transmembrane region" description="Helical" evidence="1">
    <location>
        <begin position="125"/>
        <end position="149"/>
    </location>
</feature>
<comment type="caution">
    <text evidence="2">The sequence shown here is derived from an EMBL/GenBank/DDBJ whole genome shotgun (WGS) entry which is preliminary data.</text>
</comment>
<protein>
    <submittedName>
        <fullName evidence="2">Uncharacterized protein</fullName>
    </submittedName>
</protein>
<keyword evidence="3" id="KW-1185">Reference proteome</keyword>
<feature type="transmembrane region" description="Helical" evidence="1">
    <location>
        <begin position="47"/>
        <end position="66"/>
    </location>
</feature>
<sequence length="300" mass="33018">MAAVPFADGLQAQFETVFNTFSFLGVFSLTLVAATAHFAPSVHRSGLWFRHIIAWIVYSVSFLLLVGRQSGPAPPFGLCMVQAALIHASPTLPTLSAFCFVVDLYIGLSAVVHRKRKIRPALSKFLLIFPTMVFTAVFLTVLLFVQDIAVVQRDAVSHLYCHITAPTPALVSASIVICTGLFIFPLEIWIAIVLCRNWVAFRRSYESGPDPHVSLTMFIRVALFTVMSMTGVGLSSFSVGSSNSPEPYWSLVLPIVPIIAAIIFGSQQDIMKCWVFWRESERAEPPTSVPKDTFAFANAI</sequence>